<protein>
    <recommendedName>
        <fullName evidence="10">acireductone dioxygenase (Fe(2+)-requiring)</fullName>
        <ecNumber evidence="10">1.13.11.54</ecNumber>
    </recommendedName>
</protein>
<evidence type="ECO:0000256" key="5">
    <source>
        <dbReference type="ARBA" id="ARBA00022723"/>
    </source>
</evidence>
<evidence type="ECO:0000256" key="7">
    <source>
        <dbReference type="ARBA" id="ARBA00023002"/>
    </source>
</evidence>
<dbReference type="GO" id="GO:0046872">
    <property type="term" value="F:metal ion binding"/>
    <property type="evidence" value="ECO:0007669"/>
    <property type="project" value="UniProtKB-KW"/>
</dbReference>
<evidence type="ECO:0000313" key="12">
    <source>
        <dbReference type="Proteomes" id="UP000050761"/>
    </source>
</evidence>
<dbReference type="OrthoDB" id="1867259at2759"/>
<dbReference type="InterPro" id="IPR011051">
    <property type="entry name" value="RmlC_Cupin_sf"/>
</dbReference>
<dbReference type="GO" id="GO:0010309">
    <property type="term" value="F:acireductone dioxygenase [iron(II)-requiring] activity"/>
    <property type="evidence" value="ECO:0007669"/>
    <property type="project" value="UniProtKB-EC"/>
</dbReference>
<dbReference type="Proteomes" id="UP000050761">
    <property type="component" value="Unassembled WGS sequence"/>
</dbReference>
<keyword evidence="3" id="KW-0533">Nickel</keyword>
<reference evidence="13" key="2">
    <citation type="submission" date="2019-09" db="UniProtKB">
        <authorList>
            <consortium name="WormBaseParasite"/>
        </authorList>
    </citation>
    <scope>IDENTIFICATION</scope>
</reference>
<keyword evidence="9" id="KW-0486">Methionine biosynthesis</keyword>
<evidence type="ECO:0000256" key="10">
    <source>
        <dbReference type="ARBA" id="ARBA00039005"/>
    </source>
</evidence>
<reference evidence="11 12" key="1">
    <citation type="submission" date="2018-11" db="EMBL/GenBank/DDBJ databases">
        <authorList>
            <consortium name="Pathogen Informatics"/>
        </authorList>
    </citation>
    <scope>NUCLEOTIDE SEQUENCE [LARGE SCALE GENOMIC DNA]</scope>
</reference>
<accession>A0A3P7W945</accession>
<dbReference type="Pfam" id="PF03079">
    <property type="entry name" value="ARD"/>
    <property type="match status" value="1"/>
</dbReference>
<dbReference type="EMBL" id="UZAH01020017">
    <property type="protein sequence ID" value="VDO51119.1"/>
    <property type="molecule type" value="Genomic_DNA"/>
</dbReference>
<gene>
    <name evidence="11" type="ORF">HPBE_LOCUS3919</name>
</gene>
<dbReference type="EC" id="1.13.11.54" evidence="10"/>
<evidence type="ECO:0000256" key="8">
    <source>
        <dbReference type="ARBA" id="ARBA00023004"/>
    </source>
</evidence>
<name>A0A183FCM6_HELPZ</name>
<comment type="catalytic activity">
    <reaction evidence="1">
        <text>1,2-dihydroxy-5-(methylsulfanyl)pent-1-en-3-one + O2 = 4-methylsulfanyl-2-oxobutanoate + formate + 2 H(+)</text>
        <dbReference type="Rhea" id="RHEA:24504"/>
        <dbReference type="ChEBI" id="CHEBI:15378"/>
        <dbReference type="ChEBI" id="CHEBI:15379"/>
        <dbReference type="ChEBI" id="CHEBI:15740"/>
        <dbReference type="ChEBI" id="CHEBI:16723"/>
        <dbReference type="ChEBI" id="CHEBI:49252"/>
        <dbReference type="EC" id="1.13.11.54"/>
    </reaction>
</comment>
<evidence type="ECO:0000256" key="6">
    <source>
        <dbReference type="ARBA" id="ARBA00022964"/>
    </source>
</evidence>
<keyword evidence="7" id="KW-0560">Oxidoreductase</keyword>
<evidence type="ECO:0000256" key="4">
    <source>
        <dbReference type="ARBA" id="ARBA00022605"/>
    </source>
</evidence>
<dbReference type="PANTHER" id="PTHR23418">
    <property type="entry name" value="ACIREDUCTONE DIOXYGENASE"/>
    <property type="match status" value="1"/>
</dbReference>
<evidence type="ECO:0000313" key="11">
    <source>
        <dbReference type="EMBL" id="VDO51119.1"/>
    </source>
</evidence>
<keyword evidence="4" id="KW-0028">Amino-acid biosynthesis</keyword>
<dbReference type="PANTHER" id="PTHR23418:SF0">
    <property type="entry name" value="ACIREDUCTONE DIOXYGENASE"/>
    <property type="match status" value="1"/>
</dbReference>
<sequence length="97" mass="11512">MNPEWGAQLDKLSNAYDMHSRDEIHISRTRLPDFDAKLKTFFDEHLHRDAEVRFIKDGAGFFDVRSAKDEWIRIPVKRGDFVYLPAGIYHRFTTDRN</sequence>
<dbReference type="SUPFAM" id="SSF51182">
    <property type="entry name" value="RmlC-like cupins"/>
    <property type="match status" value="1"/>
</dbReference>
<dbReference type="CDD" id="cd02232">
    <property type="entry name" value="cupin_ARD"/>
    <property type="match status" value="1"/>
</dbReference>
<organism evidence="12 13">
    <name type="scientific">Heligmosomoides polygyrus</name>
    <name type="common">Parasitic roundworm</name>
    <dbReference type="NCBI Taxonomy" id="6339"/>
    <lineage>
        <taxon>Eukaryota</taxon>
        <taxon>Metazoa</taxon>
        <taxon>Ecdysozoa</taxon>
        <taxon>Nematoda</taxon>
        <taxon>Chromadorea</taxon>
        <taxon>Rhabditida</taxon>
        <taxon>Rhabditina</taxon>
        <taxon>Rhabditomorpha</taxon>
        <taxon>Strongyloidea</taxon>
        <taxon>Heligmosomidae</taxon>
        <taxon>Heligmosomoides</taxon>
    </lineage>
</organism>
<dbReference type="AlphaFoldDB" id="A0A183FCM6"/>
<dbReference type="WBParaSite" id="HPBE_0000391801-mRNA-1">
    <property type="protein sequence ID" value="HPBE_0000391801-mRNA-1"/>
    <property type="gene ID" value="HPBE_0000391801"/>
</dbReference>
<evidence type="ECO:0000313" key="13">
    <source>
        <dbReference type="WBParaSite" id="HPBE_0000391801-mRNA-1"/>
    </source>
</evidence>
<dbReference type="InterPro" id="IPR004313">
    <property type="entry name" value="ARD"/>
</dbReference>
<proteinExistence type="predicted"/>
<keyword evidence="12" id="KW-1185">Reference proteome</keyword>
<dbReference type="Gene3D" id="2.60.120.10">
    <property type="entry name" value="Jelly Rolls"/>
    <property type="match status" value="1"/>
</dbReference>
<evidence type="ECO:0000256" key="9">
    <source>
        <dbReference type="ARBA" id="ARBA00023167"/>
    </source>
</evidence>
<dbReference type="InterPro" id="IPR014710">
    <property type="entry name" value="RmlC-like_jellyroll"/>
</dbReference>
<dbReference type="GO" id="GO:0009086">
    <property type="term" value="P:methionine biosynthetic process"/>
    <property type="evidence" value="ECO:0007669"/>
    <property type="project" value="UniProtKB-KW"/>
</dbReference>
<keyword evidence="5" id="KW-0479">Metal-binding</keyword>
<evidence type="ECO:0000256" key="3">
    <source>
        <dbReference type="ARBA" id="ARBA00022596"/>
    </source>
</evidence>
<keyword evidence="6" id="KW-0223">Dioxygenase</keyword>
<evidence type="ECO:0000256" key="2">
    <source>
        <dbReference type="ARBA" id="ARBA00001954"/>
    </source>
</evidence>
<evidence type="ECO:0000256" key="1">
    <source>
        <dbReference type="ARBA" id="ARBA00000428"/>
    </source>
</evidence>
<comment type="cofactor">
    <cofactor evidence="2">
        <name>Fe(2+)</name>
        <dbReference type="ChEBI" id="CHEBI:29033"/>
    </cofactor>
</comment>
<accession>A0A183FCM6</accession>
<keyword evidence="8" id="KW-0408">Iron</keyword>